<sequence>MTETQWNSFACFRSEFKTQCAVWNERFQTALQPLQAAAAAADTPSYPLETAVVYNTALDEVTAQDDIRLIVIGDNPGKDEQRAQNRRYLVGQSGKIADGFFRREPELRIDFRKNVVILNKTPVHTAKTAHLKYVRKHGSPEITQLLLESQLWMARSTARLHQTLCSAAAPGETCALWLVGYAELKGNGIFLPYRDELHGAYRTDTETSDAWRHVFVFQHFSMNRFLIDLKDYRSRTAAAFPCEATAENGHTLAHDLAALGTLHRTEIFGA</sequence>
<evidence type="ECO:0000313" key="2">
    <source>
        <dbReference type="Proteomes" id="UP000006546"/>
    </source>
</evidence>
<dbReference type="RefSeq" id="WP_013759518.1">
    <property type="nucleotide sequence ID" value="NC_015500.1"/>
</dbReference>
<evidence type="ECO:0000313" key="1">
    <source>
        <dbReference type="EMBL" id="AEE17817.1"/>
    </source>
</evidence>
<proteinExistence type="predicted"/>
<protein>
    <submittedName>
        <fullName evidence="1">Uncharacterized protein</fullName>
    </submittedName>
</protein>
<organism evidence="1 2">
    <name type="scientific">Treponema brennaborense (strain DSM 12168 / CIP 105900 / DD5/3)</name>
    <dbReference type="NCBI Taxonomy" id="906968"/>
    <lineage>
        <taxon>Bacteria</taxon>
        <taxon>Pseudomonadati</taxon>
        <taxon>Spirochaetota</taxon>
        <taxon>Spirochaetia</taxon>
        <taxon>Spirochaetales</taxon>
        <taxon>Treponemataceae</taxon>
        <taxon>Treponema</taxon>
    </lineage>
</organism>
<name>F4LMS7_TREBD</name>
<dbReference type="STRING" id="906968.Trebr_2410"/>
<dbReference type="KEGG" id="tbe:Trebr_2410"/>
<dbReference type="Proteomes" id="UP000006546">
    <property type="component" value="Chromosome"/>
</dbReference>
<reference evidence="2" key="1">
    <citation type="submission" date="2011-04" db="EMBL/GenBank/DDBJ databases">
        <title>The complete genome of Treponema brennaborense DSM 12168.</title>
        <authorList>
            <person name="Lucas S."/>
            <person name="Han J."/>
            <person name="Lapidus A."/>
            <person name="Bruce D."/>
            <person name="Goodwin L."/>
            <person name="Pitluck S."/>
            <person name="Peters L."/>
            <person name="Kyrpides N."/>
            <person name="Mavromatis K."/>
            <person name="Ivanova N."/>
            <person name="Mikhailova N."/>
            <person name="Pagani I."/>
            <person name="Teshima H."/>
            <person name="Detter J.C."/>
            <person name="Tapia R."/>
            <person name="Han C."/>
            <person name="Land M."/>
            <person name="Hauser L."/>
            <person name="Markowitz V."/>
            <person name="Cheng J.-F."/>
            <person name="Hugenholtz P."/>
            <person name="Woyke T."/>
            <person name="Wu D."/>
            <person name="Gronow S."/>
            <person name="Wellnitz S."/>
            <person name="Brambilla E."/>
            <person name="Klenk H.-P."/>
            <person name="Eisen J.A."/>
        </authorList>
    </citation>
    <scope>NUCLEOTIDE SEQUENCE [LARGE SCALE GENOMIC DNA]</scope>
    <source>
        <strain evidence="2">DSM 12168 / CIP 105900 / DD5/3</strain>
    </source>
</reference>
<dbReference type="eggNOG" id="ENOG5033874">
    <property type="taxonomic scope" value="Bacteria"/>
</dbReference>
<dbReference type="AlphaFoldDB" id="F4LMS7"/>
<dbReference type="EMBL" id="CP002696">
    <property type="protein sequence ID" value="AEE17817.1"/>
    <property type="molecule type" value="Genomic_DNA"/>
</dbReference>
<accession>F4LMS7</accession>
<gene>
    <name evidence="1" type="ordered locus">Trebr_2410</name>
</gene>
<keyword evidence="2" id="KW-1185">Reference proteome</keyword>
<dbReference type="HOGENOM" id="CLU_1119764_0_0_12"/>
<dbReference type="OrthoDB" id="357352at2"/>